<keyword evidence="4 6" id="KW-0573">Peptidoglycan synthesis</keyword>
<dbReference type="Gene3D" id="2.40.440.10">
    <property type="entry name" value="L,D-transpeptidase catalytic domain-like"/>
    <property type="match status" value="1"/>
</dbReference>
<dbReference type="PROSITE" id="PS52029">
    <property type="entry name" value="LD_TPASE"/>
    <property type="match status" value="1"/>
</dbReference>
<evidence type="ECO:0000256" key="1">
    <source>
        <dbReference type="ARBA" id="ARBA00004752"/>
    </source>
</evidence>
<dbReference type="PROSITE" id="PS51257">
    <property type="entry name" value="PROKAR_LIPOPROTEIN"/>
    <property type="match status" value="1"/>
</dbReference>
<evidence type="ECO:0000256" key="4">
    <source>
        <dbReference type="ARBA" id="ARBA00022984"/>
    </source>
</evidence>
<dbReference type="AlphaFoldDB" id="A0A1I3RHV4"/>
<dbReference type="UniPathway" id="UPA00219"/>
<dbReference type="PANTHER" id="PTHR30582">
    <property type="entry name" value="L,D-TRANSPEPTIDASE"/>
    <property type="match status" value="1"/>
</dbReference>
<evidence type="ECO:0000313" key="11">
    <source>
        <dbReference type="Proteomes" id="UP000199025"/>
    </source>
</evidence>
<evidence type="ECO:0000256" key="3">
    <source>
        <dbReference type="ARBA" id="ARBA00022960"/>
    </source>
</evidence>
<dbReference type="GO" id="GO:0016740">
    <property type="term" value="F:transferase activity"/>
    <property type="evidence" value="ECO:0007669"/>
    <property type="project" value="UniProtKB-KW"/>
</dbReference>
<keyword evidence="2" id="KW-0808">Transferase</keyword>
<keyword evidence="11" id="KW-1185">Reference proteome</keyword>
<feature type="domain" description="L,D-TPase catalytic" evidence="9">
    <location>
        <begin position="59"/>
        <end position="167"/>
    </location>
</feature>
<dbReference type="GO" id="GO:0071972">
    <property type="term" value="F:peptidoglycan L,D-transpeptidase activity"/>
    <property type="evidence" value="ECO:0007669"/>
    <property type="project" value="TreeGrafter"/>
</dbReference>
<dbReference type="InterPro" id="IPR005490">
    <property type="entry name" value="LD_TPept_cat_dom"/>
</dbReference>
<evidence type="ECO:0000256" key="5">
    <source>
        <dbReference type="ARBA" id="ARBA00023316"/>
    </source>
</evidence>
<dbReference type="GO" id="GO:0071555">
    <property type="term" value="P:cell wall organization"/>
    <property type="evidence" value="ECO:0007669"/>
    <property type="project" value="UniProtKB-UniRule"/>
</dbReference>
<name>A0A1I3RHV4_9PSEU</name>
<dbReference type="STRING" id="115433.SAMN05421835_105332"/>
<sequence length="168" mass="17198">MKGRTLWVSTALLAFAAGCAPAAGSAPVVTSTTAAPVSTTPPPPVTSTPEAPPPCGPGVAACVSLSRKKAWLLRDGAVVLGPVQAEPGGPKSPTPVGSFRVEWKDREHYSSEYNHEPMPNSVFFAAGGIAFHAGSLERSSHGCVHLSDADSAAFFDALGVHARVQVVA</sequence>
<dbReference type="InterPro" id="IPR038063">
    <property type="entry name" value="Transpep_catalytic_dom"/>
</dbReference>
<dbReference type="SUPFAM" id="SSF141523">
    <property type="entry name" value="L,D-transpeptidase catalytic domain-like"/>
    <property type="match status" value="1"/>
</dbReference>
<dbReference type="CDD" id="cd16913">
    <property type="entry name" value="YkuD_like"/>
    <property type="match status" value="1"/>
</dbReference>
<reference evidence="10 11" key="1">
    <citation type="submission" date="2016-10" db="EMBL/GenBank/DDBJ databases">
        <authorList>
            <person name="de Groot N.N."/>
        </authorList>
    </citation>
    <scope>NUCLEOTIDE SEQUENCE [LARGE SCALE GENOMIC DNA]</scope>
    <source>
        <strain evidence="10 11">DSM 44468</strain>
    </source>
</reference>
<feature type="region of interest" description="Disordered" evidence="7">
    <location>
        <begin position="33"/>
        <end position="52"/>
    </location>
</feature>
<evidence type="ECO:0000256" key="6">
    <source>
        <dbReference type="PROSITE-ProRule" id="PRU01373"/>
    </source>
</evidence>
<proteinExistence type="predicted"/>
<keyword evidence="5 6" id="KW-0961">Cell wall biogenesis/degradation</keyword>
<keyword evidence="8" id="KW-0732">Signal</keyword>
<keyword evidence="3 6" id="KW-0133">Cell shape</keyword>
<dbReference type="Proteomes" id="UP000199025">
    <property type="component" value="Unassembled WGS sequence"/>
</dbReference>
<organism evidence="10 11">
    <name type="scientific">Amycolatopsis sacchari</name>
    <dbReference type="NCBI Taxonomy" id="115433"/>
    <lineage>
        <taxon>Bacteria</taxon>
        <taxon>Bacillati</taxon>
        <taxon>Actinomycetota</taxon>
        <taxon>Actinomycetes</taxon>
        <taxon>Pseudonocardiales</taxon>
        <taxon>Pseudonocardiaceae</taxon>
        <taxon>Amycolatopsis</taxon>
    </lineage>
</organism>
<comment type="pathway">
    <text evidence="1 6">Cell wall biogenesis; peptidoglycan biosynthesis.</text>
</comment>
<evidence type="ECO:0000313" key="10">
    <source>
        <dbReference type="EMBL" id="SFJ45865.1"/>
    </source>
</evidence>
<gene>
    <name evidence="10" type="ORF">SAMN05421835_105332</name>
</gene>
<evidence type="ECO:0000256" key="7">
    <source>
        <dbReference type="SAM" id="MobiDB-lite"/>
    </source>
</evidence>
<feature type="chain" id="PRO_5011784903" evidence="8">
    <location>
        <begin position="23"/>
        <end position="168"/>
    </location>
</feature>
<dbReference type="GO" id="GO:0005576">
    <property type="term" value="C:extracellular region"/>
    <property type="evidence" value="ECO:0007669"/>
    <property type="project" value="TreeGrafter"/>
</dbReference>
<dbReference type="GO" id="GO:0018104">
    <property type="term" value="P:peptidoglycan-protein cross-linking"/>
    <property type="evidence" value="ECO:0007669"/>
    <property type="project" value="TreeGrafter"/>
</dbReference>
<evidence type="ECO:0000259" key="9">
    <source>
        <dbReference type="PROSITE" id="PS52029"/>
    </source>
</evidence>
<feature type="active site" description="Nucleophile" evidence="6">
    <location>
        <position position="143"/>
    </location>
</feature>
<feature type="compositionally biased region" description="Pro residues" evidence="7">
    <location>
        <begin position="39"/>
        <end position="52"/>
    </location>
</feature>
<feature type="active site" description="Proton donor/acceptor" evidence="6">
    <location>
        <position position="132"/>
    </location>
</feature>
<accession>A0A1I3RHV4</accession>
<dbReference type="GO" id="GO:0008360">
    <property type="term" value="P:regulation of cell shape"/>
    <property type="evidence" value="ECO:0007669"/>
    <property type="project" value="UniProtKB-UniRule"/>
</dbReference>
<feature type="signal peptide" evidence="8">
    <location>
        <begin position="1"/>
        <end position="22"/>
    </location>
</feature>
<dbReference type="Pfam" id="PF03734">
    <property type="entry name" value="YkuD"/>
    <property type="match status" value="1"/>
</dbReference>
<evidence type="ECO:0000256" key="2">
    <source>
        <dbReference type="ARBA" id="ARBA00022679"/>
    </source>
</evidence>
<dbReference type="PANTHER" id="PTHR30582:SF33">
    <property type="entry name" value="EXPORTED PROTEIN"/>
    <property type="match status" value="1"/>
</dbReference>
<protein>
    <submittedName>
        <fullName evidence="10">L,D-transpeptidase catalytic domain</fullName>
    </submittedName>
</protein>
<dbReference type="InterPro" id="IPR050979">
    <property type="entry name" value="LD-transpeptidase"/>
</dbReference>
<dbReference type="EMBL" id="FORP01000005">
    <property type="protein sequence ID" value="SFJ45865.1"/>
    <property type="molecule type" value="Genomic_DNA"/>
</dbReference>
<evidence type="ECO:0000256" key="8">
    <source>
        <dbReference type="SAM" id="SignalP"/>
    </source>
</evidence>